<evidence type="ECO:0000313" key="5">
    <source>
        <dbReference type="Proteomes" id="UP000186756"/>
    </source>
</evidence>
<dbReference type="AlphaFoldDB" id="A0A1H0LFB0"/>
<evidence type="ECO:0000313" key="3">
    <source>
        <dbReference type="EMBL" id="OLU03047.1"/>
    </source>
</evidence>
<evidence type="ECO:0000313" key="4">
    <source>
        <dbReference type="EMBL" id="SDO66844.1"/>
    </source>
</evidence>
<proteinExistence type="predicted"/>
<dbReference type="Proteomes" id="UP000198549">
    <property type="component" value="Chromosome I"/>
</dbReference>
<name>A0A1H0LFB0_PSERE</name>
<evidence type="ECO:0000313" key="7">
    <source>
        <dbReference type="Proteomes" id="UP000460142"/>
    </source>
</evidence>
<dbReference type="GO" id="GO:0009289">
    <property type="term" value="C:pilus"/>
    <property type="evidence" value="ECO:0007669"/>
    <property type="project" value="InterPro"/>
</dbReference>
<dbReference type="InterPro" id="IPR007540">
    <property type="entry name" value="Fimbrial_CS1-type"/>
</dbReference>
<reference evidence="2 7" key="4">
    <citation type="submission" date="2019-09" db="EMBL/GenBank/DDBJ databases">
        <title>Draft genome sequences of 48 bacterial type strains from the CCUG.</title>
        <authorList>
            <person name="Tunovic T."/>
            <person name="Pineiro-Iglesias B."/>
            <person name="Unosson C."/>
            <person name="Inganas E."/>
            <person name="Ohlen M."/>
            <person name="Cardew S."/>
            <person name="Jensie-Markopoulos S."/>
            <person name="Salva-Serra F."/>
            <person name="Jaen-Luchoro D."/>
            <person name="Karlsson R."/>
            <person name="Svensson-Stadler L."/>
            <person name="Chun J."/>
            <person name="Moore E."/>
        </authorList>
    </citation>
    <scope>NUCLEOTIDE SEQUENCE [LARGE SCALE GENOMIC DNA]</scope>
    <source>
        <strain evidence="2 7">CCUG 53116</strain>
    </source>
</reference>
<evidence type="ECO:0000313" key="6">
    <source>
        <dbReference type="Proteomes" id="UP000198549"/>
    </source>
</evidence>
<feature type="chain" id="PRO_5015064838" evidence="1">
    <location>
        <begin position="24"/>
        <end position="162"/>
    </location>
</feature>
<sequence length="162" mass="16781">MFKKIAFAASMVVVSLSSAVAFAAEESRNVIHISASIPSKVFHAQPRDPNFGKDEKMNYVLATGELTALRALYDVRHTSGGVGAYIEGGPQALHNGVNSIPLTYTFNGVTLTGASQEVVTEAAAAGGISADLVITAAKPGDTQNGEYSATPVLIFDALAKAP</sequence>
<dbReference type="EMBL" id="VZPS01000012">
    <property type="protein sequence ID" value="KAB0484110.1"/>
    <property type="molecule type" value="Genomic_DNA"/>
</dbReference>
<organism evidence="4 6">
    <name type="scientific">Pseudomonas reinekei</name>
    <dbReference type="NCBI Taxonomy" id="395598"/>
    <lineage>
        <taxon>Bacteria</taxon>
        <taxon>Pseudomonadati</taxon>
        <taxon>Pseudomonadota</taxon>
        <taxon>Gammaproteobacteria</taxon>
        <taxon>Pseudomonadales</taxon>
        <taxon>Pseudomonadaceae</taxon>
        <taxon>Pseudomonas</taxon>
    </lineage>
</organism>
<evidence type="ECO:0000313" key="2">
    <source>
        <dbReference type="EMBL" id="KAB0484110.1"/>
    </source>
</evidence>
<keyword evidence="5" id="KW-1185">Reference proteome</keyword>
<dbReference type="EMBL" id="MSTQ01000006">
    <property type="protein sequence ID" value="OLU03047.1"/>
    <property type="molecule type" value="Genomic_DNA"/>
</dbReference>
<reference evidence="3" key="3">
    <citation type="submission" date="2017-01" db="EMBL/GenBank/DDBJ databases">
        <authorList>
            <person name="Mah S.A."/>
            <person name="Swanson W.J."/>
            <person name="Moy G.W."/>
            <person name="Vacquier V.D."/>
        </authorList>
    </citation>
    <scope>NUCLEOTIDE SEQUENCE [LARGE SCALE GENOMIC DNA]</scope>
    <source>
        <strain evidence="3">MT1</strain>
    </source>
</reference>
<dbReference type="Proteomes" id="UP000186756">
    <property type="component" value="Unassembled WGS sequence"/>
</dbReference>
<accession>A0A1H0LFB0</accession>
<dbReference type="OrthoDB" id="7026515at2"/>
<feature type="signal peptide" evidence="1">
    <location>
        <begin position="1"/>
        <end position="23"/>
    </location>
</feature>
<dbReference type="RefSeq" id="WP_075946657.1">
    <property type="nucleotide sequence ID" value="NZ_LT629709.1"/>
</dbReference>
<dbReference type="Proteomes" id="UP000460142">
    <property type="component" value="Unassembled WGS sequence"/>
</dbReference>
<evidence type="ECO:0000256" key="1">
    <source>
        <dbReference type="SAM" id="SignalP"/>
    </source>
</evidence>
<protein>
    <submittedName>
        <fullName evidence="2">Adhesin</fullName>
    </submittedName>
    <submittedName>
        <fullName evidence="4">CS1 type fimbrial major subunit</fullName>
    </submittedName>
</protein>
<reference evidence="4 6" key="1">
    <citation type="submission" date="2016-10" db="EMBL/GenBank/DDBJ databases">
        <authorList>
            <person name="de Groot N.N."/>
        </authorList>
    </citation>
    <scope>NUCLEOTIDE SEQUENCE [LARGE SCALE GENOMIC DNA]</scope>
    <source>
        <strain evidence="4 6">BS3776</strain>
    </source>
</reference>
<dbReference type="Pfam" id="PF04449">
    <property type="entry name" value="Fimbrial_CS1"/>
    <property type="match status" value="1"/>
</dbReference>
<keyword evidence="1" id="KW-0732">Signal</keyword>
<gene>
    <name evidence="3" type="ORF">BVK86_12115</name>
    <name evidence="2" type="ORF">F7R15_18985</name>
    <name evidence="4" type="ORF">SAMN04490202_1511</name>
</gene>
<dbReference type="EMBL" id="LT629709">
    <property type="protein sequence ID" value="SDO66844.1"/>
    <property type="molecule type" value="Genomic_DNA"/>
</dbReference>
<reference evidence="5" key="2">
    <citation type="submission" date="2017-01" db="EMBL/GenBank/DDBJ databases">
        <authorList>
            <person name="Poblete-Castro I."/>
        </authorList>
    </citation>
    <scope>NUCLEOTIDE SEQUENCE [LARGE SCALE GENOMIC DNA]</scope>
    <source>
        <strain evidence="5">DSM 18361 / CCUG 53116 / MT1</strain>
    </source>
</reference>
<dbReference type="Gene3D" id="2.60.40.2040">
    <property type="entry name" value="CFA/I fimbrial subunit E, pilin domain"/>
    <property type="match status" value="1"/>
</dbReference>